<feature type="transmembrane region" description="Helical" evidence="1">
    <location>
        <begin position="7"/>
        <end position="27"/>
    </location>
</feature>
<keyword evidence="1" id="KW-1133">Transmembrane helix</keyword>
<reference evidence="2 3" key="1">
    <citation type="journal article" date="2017" name="Mol. Plant">
        <title>The Genome of Medicinal Plant Macleaya cordata Provides New Insights into Benzylisoquinoline Alkaloids Metabolism.</title>
        <authorList>
            <person name="Liu X."/>
            <person name="Liu Y."/>
            <person name="Huang P."/>
            <person name="Ma Y."/>
            <person name="Qing Z."/>
            <person name="Tang Q."/>
            <person name="Cao H."/>
            <person name="Cheng P."/>
            <person name="Zheng Y."/>
            <person name="Yuan Z."/>
            <person name="Zhou Y."/>
            <person name="Liu J."/>
            <person name="Tang Z."/>
            <person name="Zhuo Y."/>
            <person name="Zhang Y."/>
            <person name="Yu L."/>
            <person name="Huang J."/>
            <person name="Yang P."/>
            <person name="Peng Q."/>
            <person name="Zhang J."/>
            <person name="Jiang W."/>
            <person name="Zhang Z."/>
            <person name="Lin K."/>
            <person name="Ro D.K."/>
            <person name="Chen X."/>
            <person name="Xiong X."/>
            <person name="Shang Y."/>
            <person name="Huang S."/>
            <person name="Zeng J."/>
        </authorList>
    </citation>
    <scope>NUCLEOTIDE SEQUENCE [LARGE SCALE GENOMIC DNA]</scope>
    <source>
        <strain evidence="3">cv. BLH2017</strain>
        <tissue evidence="2">Root</tissue>
    </source>
</reference>
<dbReference type="Proteomes" id="UP000195402">
    <property type="component" value="Unassembled WGS sequence"/>
</dbReference>
<evidence type="ECO:0000313" key="2">
    <source>
        <dbReference type="EMBL" id="OVA05178.1"/>
    </source>
</evidence>
<evidence type="ECO:0000256" key="1">
    <source>
        <dbReference type="SAM" id="Phobius"/>
    </source>
</evidence>
<feature type="transmembrane region" description="Helical" evidence="1">
    <location>
        <begin position="180"/>
        <end position="205"/>
    </location>
</feature>
<dbReference type="PANTHER" id="PTHR31133:SF9">
    <property type="entry name" value="TRANSMEMBRANE PROTEIN"/>
    <property type="match status" value="1"/>
</dbReference>
<evidence type="ECO:0000313" key="3">
    <source>
        <dbReference type="Proteomes" id="UP000195402"/>
    </source>
</evidence>
<dbReference type="AlphaFoldDB" id="A0A200Q3Y7"/>
<feature type="transmembrane region" description="Helical" evidence="1">
    <location>
        <begin position="226"/>
        <end position="245"/>
    </location>
</feature>
<comment type="caution">
    <text evidence="2">The sequence shown here is derived from an EMBL/GenBank/DDBJ whole genome shotgun (WGS) entry which is preliminary data.</text>
</comment>
<feature type="transmembrane region" description="Helical" evidence="1">
    <location>
        <begin position="33"/>
        <end position="66"/>
    </location>
</feature>
<keyword evidence="3" id="KW-1185">Reference proteome</keyword>
<feature type="transmembrane region" description="Helical" evidence="1">
    <location>
        <begin position="78"/>
        <end position="106"/>
    </location>
</feature>
<protein>
    <recommendedName>
        <fullName evidence="4">Transmembrane protein</fullName>
    </recommendedName>
</protein>
<accession>A0A200Q3Y7</accession>
<gene>
    <name evidence="2" type="ORF">BVC80_8893g17</name>
</gene>
<name>A0A200Q3Y7_MACCD</name>
<proteinExistence type="predicted"/>
<evidence type="ECO:0008006" key="4">
    <source>
        <dbReference type="Google" id="ProtNLM"/>
    </source>
</evidence>
<dbReference type="OrthoDB" id="1932537at2759"/>
<organism evidence="2 3">
    <name type="scientific">Macleaya cordata</name>
    <name type="common">Five-seeded plume-poppy</name>
    <name type="synonym">Bocconia cordata</name>
    <dbReference type="NCBI Taxonomy" id="56857"/>
    <lineage>
        <taxon>Eukaryota</taxon>
        <taxon>Viridiplantae</taxon>
        <taxon>Streptophyta</taxon>
        <taxon>Embryophyta</taxon>
        <taxon>Tracheophyta</taxon>
        <taxon>Spermatophyta</taxon>
        <taxon>Magnoliopsida</taxon>
        <taxon>Ranunculales</taxon>
        <taxon>Papaveraceae</taxon>
        <taxon>Papaveroideae</taxon>
        <taxon>Macleaya</taxon>
    </lineage>
</organism>
<dbReference type="STRING" id="56857.A0A200Q3Y7"/>
<sequence>MELPEGFLGYLWQLLVFVPVFMILFVIGIVKAVIIGPIVLLVIIFGNWAVVIGLWPLHVIWTYYCVAKTKKFGTVLKGLLFLTLPIPLLLWPLVGLIGSLLMGLGYGFFWPLMATFEAIGEGVPNKLVKCFTDGTWSNVWGACTIVRDFGDFSFHSYFSVMDELLEAKDNEKPLELKVTQIPGCILAAILGILVDVPIITLIVAYKAPILLFKGWKRLSEDLVGRSGPFLETVCVPIAGLLILLWPFAVFLAILAGILSSVGFGCYAAVVAYQENSTKRGLLYVVASVSLFDECTNDFLYLREGSCFPRPKYREGADSSPLLPLKGLHEQIEAVHGKRSLIRTPSERIKALKAVVIWDNFFEACEGAGKELLRDGAIGVLDLEAWQSSKSKIVNIGIPAYAFLGCFLQSIKSGSTGFVMRGNVEVTGLNRPEGRVFDWLFEPMCVMKEQIKSLNLLESEELYLFKLALYCGDTQRVEAWHNGGVPPYDEIRRAQLEGISRRLQGFCLTLSRLPTFRRRLYLVVNALINEMTKQSSGYGETIV</sequence>
<feature type="transmembrane region" description="Helical" evidence="1">
    <location>
        <begin position="251"/>
        <end position="272"/>
    </location>
</feature>
<keyword evidence="1" id="KW-0472">Membrane</keyword>
<keyword evidence="1" id="KW-0812">Transmembrane</keyword>
<dbReference type="InParanoid" id="A0A200Q3Y7"/>
<dbReference type="InterPro" id="IPR040229">
    <property type="entry name" value="At3g27390-like"/>
</dbReference>
<dbReference type="OMA" id="QRVEAWH"/>
<dbReference type="EMBL" id="MVGT01003165">
    <property type="protein sequence ID" value="OVA05178.1"/>
    <property type="molecule type" value="Genomic_DNA"/>
</dbReference>
<dbReference type="PANTHER" id="PTHR31133">
    <property type="entry name" value="MEMBRANE PROTEIN"/>
    <property type="match status" value="1"/>
</dbReference>